<dbReference type="EMBL" id="CP036259">
    <property type="protein sequence ID" value="QDR78942.1"/>
    <property type="molecule type" value="Genomic_DNA"/>
</dbReference>
<evidence type="ECO:0000256" key="1">
    <source>
        <dbReference type="ARBA" id="ARBA00022630"/>
    </source>
</evidence>
<organism evidence="4 5">
    <name type="scientific">Sporomusa termitida</name>
    <dbReference type="NCBI Taxonomy" id="2377"/>
    <lineage>
        <taxon>Bacteria</taxon>
        <taxon>Bacillati</taxon>
        <taxon>Bacillota</taxon>
        <taxon>Negativicutes</taxon>
        <taxon>Selenomonadales</taxon>
        <taxon>Sporomusaceae</taxon>
        <taxon>Sporomusa</taxon>
    </lineage>
</organism>
<dbReference type="Gene3D" id="3.40.50.360">
    <property type="match status" value="1"/>
</dbReference>
<dbReference type="InterPro" id="IPR005025">
    <property type="entry name" value="FMN_Rdtase-like_dom"/>
</dbReference>
<evidence type="ECO:0000256" key="2">
    <source>
        <dbReference type="ARBA" id="ARBA00022643"/>
    </source>
</evidence>
<evidence type="ECO:0000313" key="5">
    <source>
        <dbReference type="Proteomes" id="UP000320776"/>
    </source>
</evidence>
<keyword evidence="1" id="KW-0285">Flavoprotein</keyword>
<proteinExistence type="predicted"/>
<dbReference type="Pfam" id="PF03358">
    <property type="entry name" value="FMN_red"/>
    <property type="match status" value="1"/>
</dbReference>
<accession>A0A517DNM1</accession>
<dbReference type="RefSeq" id="WP_144348651.1">
    <property type="nucleotide sequence ID" value="NZ_CP036259.1"/>
</dbReference>
<dbReference type="GO" id="GO:0016491">
    <property type="term" value="F:oxidoreductase activity"/>
    <property type="evidence" value="ECO:0007669"/>
    <property type="project" value="UniProtKB-KW"/>
</dbReference>
<gene>
    <name evidence="4" type="primary">ywqN</name>
    <name evidence="4" type="ORF">SPTER_01930</name>
</gene>
<keyword evidence="2" id="KW-0288">FMN</keyword>
<evidence type="ECO:0000259" key="3">
    <source>
        <dbReference type="Pfam" id="PF03358"/>
    </source>
</evidence>
<dbReference type="InterPro" id="IPR051796">
    <property type="entry name" value="ISF_SsuE-like"/>
</dbReference>
<dbReference type="InterPro" id="IPR029039">
    <property type="entry name" value="Flavoprotein-like_sf"/>
</dbReference>
<keyword evidence="4" id="KW-0560">Oxidoreductase</keyword>
<feature type="domain" description="NADPH-dependent FMN reductase-like" evidence="3">
    <location>
        <begin position="4"/>
        <end position="116"/>
    </location>
</feature>
<sequence>MGKNILVLTGSPRQGGNSDMLADAFIKGARAGGHTVAKFATAAKKIGGCRACEACWSKNTACSIQDDFAELEPLLESAATLVLASPLYWFGVSSHLKAAIDKFYAYTRPGCKRPLKIKESLLLICGADEGLGVFTGAIETYKGIVDYMKWQDKGILAVPSVSAKGAIVHTEALKQAEKLGAEI</sequence>
<dbReference type="KEGG" id="sted:SPTER_01930"/>
<name>A0A517DNM1_9FIRM</name>
<keyword evidence="5" id="KW-1185">Reference proteome</keyword>
<dbReference type="PANTHER" id="PTHR43278:SF4">
    <property type="entry name" value="NAD(P)H-DEPENDENT FMN-CONTAINING OXIDOREDUCTASE YWQN-RELATED"/>
    <property type="match status" value="1"/>
</dbReference>
<dbReference type="EC" id="1.-.-.-" evidence="4"/>
<dbReference type="PANTHER" id="PTHR43278">
    <property type="entry name" value="NAD(P)H-DEPENDENT FMN-CONTAINING OXIDOREDUCTASE YWQN-RELATED"/>
    <property type="match status" value="1"/>
</dbReference>
<evidence type="ECO:0000313" key="4">
    <source>
        <dbReference type="EMBL" id="QDR78942.1"/>
    </source>
</evidence>
<dbReference type="OrthoDB" id="9805976at2"/>
<reference evidence="4 5" key="1">
    <citation type="submission" date="2019-02" db="EMBL/GenBank/DDBJ databases">
        <title>Closed genome of Sporomusa termitida DSM 4440.</title>
        <authorList>
            <person name="Poehlein A."/>
            <person name="Daniel R."/>
        </authorList>
    </citation>
    <scope>NUCLEOTIDE SEQUENCE [LARGE SCALE GENOMIC DNA]</scope>
    <source>
        <strain evidence="4 5">DSM 4440</strain>
    </source>
</reference>
<dbReference type="SUPFAM" id="SSF52218">
    <property type="entry name" value="Flavoproteins"/>
    <property type="match status" value="1"/>
</dbReference>
<dbReference type="AlphaFoldDB" id="A0A517DNM1"/>
<protein>
    <submittedName>
        <fullName evidence="4">NAD(P)H-dependent FMN-containing oxidoreductase YwqN</fullName>
        <ecNumber evidence="4">1.-.-.-</ecNumber>
    </submittedName>
</protein>
<dbReference type="Proteomes" id="UP000320776">
    <property type="component" value="Chromosome"/>
</dbReference>